<dbReference type="PANTHER" id="PTHR33413:SF33">
    <property type="entry name" value="MEDIATOR OF RNA POLYMERASE II TRANSCRIPTION SUBUNIT 29"/>
    <property type="match status" value="1"/>
</dbReference>
<keyword evidence="3" id="KW-1185">Reference proteome</keyword>
<dbReference type="PANTHER" id="PTHR33413">
    <property type="entry name" value="EXPRESSED PROTEIN"/>
    <property type="match status" value="1"/>
</dbReference>
<organism evidence="2 3">
    <name type="scientific">Capsella rubella</name>
    <dbReference type="NCBI Taxonomy" id="81985"/>
    <lineage>
        <taxon>Eukaryota</taxon>
        <taxon>Viridiplantae</taxon>
        <taxon>Streptophyta</taxon>
        <taxon>Embryophyta</taxon>
        <taxon>Tracheophyta</taxon>
        <taxon>Spermatophyta</taxon>
        <taxon>Magnoliopsida</taxon>
        <taxon>eudicotyledons</taxon>
        <taxon>Gunneridae</taxon>
        <taxon>Pentapetalae</taxon>
        <taxon>rosids</taxon>
        <taxon>malvids</taxon>
        <taxon>Brassicales</taxon>
        <taxon>Brassicaceae</taxon>
        <taxon>Camelineae</taxon>
        <taxon>Capsella</taxon>
    </lineage>
</organism>
<dbReference type="AlphaFoldDB" id="R0GSD3"/>
<dbReference type="InterPro" id="IPR025322">
    <property type="entry name" value="PADRE_dom"/>
</dbReference>
<dbReference type="KEGG" id="crb:17876745"/>
<proteinExistence type="predicted"/>
<accession>R0GSD3</accession>
<feature type="region of interest" description="Disordered" evidence="1">
    <location>
        <begin position="142"/>
        <end position="182"/>
    </location>
</feature>
<dbReference type="Proteomes" id="UP000029121">
    <property type="component" value="Unassembled WGS sequence"/>
</dbReference>
<gene>
    <name evidence="2" type="ORF">CARUB_v10027210mg</name>
</gene>
<dbReference type="eggNOG" id="ENOG502RXVQ">
    <property type="taxonomic scope" value="Eukaryota"/>
</dbReference>
<reference evidence="3" key="1">
    <citation type="journal article" date="2013" name="Nat. Genet.">
        <title>The Capsella rubella genome and the genomic consequences of rapid mating system evolution.</title>
        <authorList>
            <person name="Slotte T."/>
            <person name="Hazzouri K.M."/>
            <person name="Agren J.A."/>
            <person name="Koenig D."/>
            <person name="Maumus F."/>
            <person name="Guo Y.L."/>
            <person name="Steige K."/>
            <person name="Platts A.E."/>
            <person name="Escobar J.S."/>
            <person name="Newman L.K."/>
            <person name="Wang W."/>
            <person name="Mandakova T."/>
            <person name="Vello E."/>
            <person name="Smith L.M."/>
            <person name="Henz S.R."/>
            <person name="Steffen J."/>
            <person name="Takuno S."/>
            <person name="Brandvain Y."/>
            <person name="Coop G."/>
            <person name="Andolfatto P."/>
            <person name="Hu T.T."/>
            <person name="Blanchette M."/>
            <person name="Clark R.M."/>
            <person name="Quesneville H."/>
            <person name="Nordborg M."/>
            <person name="Gaut B.S."/>
            <person name="Lysak M.A."/>
            <person name="Jenkins J."/>
            <person name="Grimwood J."/>
            <person name="Chapman J."/>
            <person name="Prochnik S."/>
            <person name="Shu S."/>
            <person name="Rokhsar D."/>
            <person name="Schmutz J."/>
            <person name="Weigel D."/>
            <person name="Wright S.I."/>
        </authorList>
    </citation>
    <scope>NUCLEOTIDE SEQUENCE [LARGE SCALE GENOMIC DNA]</scope>
    <source>
        <strain evidence="3">cv. Monte Gargano</strain>
    </source>
</reference>
<dbReference type="Pfam" id="PF14009">
    <property type="entry name" value="PADRE"/>
    <property type="match status" value="1"/>
</dbReference>
<feature type="compositionally biased region" description="Polar residues" evidence="1">
    <location>
        <begin position="166"/>
        <end position="182"/>
    </location>
</feature>
<dbReference type="OrthoDB" id="747498at2759"/>
<feature type="non-terminal residue" evidence="2">
    <location>
        <position position="1"/>
    </location>
</feature>
<protein>
    <submittedName>
        <fullName evidence="2">Uncharacterized protein</fullName>
    </submittedName>
</protein>
<feature type="compositionally biased region" description="Basic and acidic residues" evidence="1">
    <location>
        <begin position="149"/>
        <end position="164"/>
    </location>
</feature>
<evidence type="ECO:0000256" key="1">
    <source>
        <dbReference type="SAM" id="MobiDB-lite"/>
    </source>
</evidence>
<dbReference type="STRING" id="81985.R0GSD3"/>
<dbReference type="EMBL" id="KB870812">
    <property type="protein sequence ID" value="EOA14073.1"/>
    <property type="molecule type" value="Genomic_DNA"/>
</dbReference>
<name>R0GSD3_9BRAS</name>
<evidence type="ECO:0000313" key="2">
    <source>
        <dbReference type="EMBL" id="EOA14073.1"/>
    </source>
</evidence>
<sequence length="182" mass="20399">LHFKIKRTIFAFFSYKTKQNKKEMGNCQAVDTARIVIQHPNGKEEKLSCPVSASYVMKMNPGHCVSLLISTTSLSATSTGHGGPLRLTRIKLLRPTDTLVLGHVYRLITTKEVMKGLMARKCSKLKKEGNGSEDKLDMVKEISSTNLENEDKLQMKKQEKERSRISRSWQPSLQSISEGGSS</sequence>
<evidence type="ECO:0000313" key="3">
    <source>
        <dbReference type="Proteomes" id="UP000029121"/>
    </source>
</evidence>